<accession>A0A497ES80</accession>
<evidence type="ECO:0000256" key="2">
    <source>
        <dbReference type="ARBA" id="ARBA00022555"/>
    </source>
</evidence>
<dbReference type="EMBL" id="QMQV01000030">
    <property type="protein sequence ID" value="RLE49580.1"/>
    <property type="molecule type" value="Genomic_DNA"/>
</dbReference>
<evidence type="ECO:0000313" key="13">
    <source>
        <dbReference type="Proteomes" id="UP000272051"/>
    </source>
</evidence>
<proteinExistence type="inferred from homology"/>
<feature type="domain" description="Large ribosomal subunit protein uL5 N-terminal" evidence="9">
    <location>
        <begin position="1"/>
        <end position="51"/>
    </location>
</feature>
<evidence type="ECO:0000256" key="1">
    <source>
        <dbReference type="ARBA" id="ARBA00008553"/>
    </source>
</evidence>
<sequence>MKSIRIEKVTVNMSVGAGERLAKAMTVLNMLTGAKPCPRRAKKTIREFGIKKGENIACVVTLRGRAAIDFLKKAFEVIGYKLPRRVFDKFGNFSFGIKEHIQFPGVKYDPALGIFGMDVCVTLERPGYRVARRRRKRAKVGKSHRVTREEAIEFISKTFGVKVEG</sequence>
<dbReference type="InterPro" id="IPR002132">
    <property type="entry name" value="Ribosomal_uL5"/>
</dbReference>
<comment type="function">
    <text evidence="7">This is 1 of the proteins that bind and probably mediate the attachment of the 5S RNA into the large ribosomal subunit, where it forms part of the central protuberance. In the 70S ribosome it contacts protein S13 of the 30S subunit (bridge B1b), connecting the 2 subunits; this bridge is implicated in subunit movement. May contact the P site tRNA; the 5S rRNA and some of its associated proteins might help stabilize positioning of ribosome-bound tRNAs.</text>
</comment>
<evidence type="ECO:0000313" key="12">
    <source>
        <dbReference type="EMBL" id="RLE52534.1"/>
    </source>
</evidence>
<comment type="subunit">
    <text evidence="7">Part of the 50S ribosomal subunit; contacts the 5S rRNA and probably tRNA. Forms a bridge to the 30S subunit in the 70S ribosome.</text>
</comment>
<keyword evidence="6 7" id="KW-0687">Ribonucleoprotein</keyword>
<evidence type="ECO:0000259" key="9">
    <source>
        <dbReference type="Pfam" id="PF00281"/>
    </source>
</evidence>
<evidence type="ECO:0000256" key="4">
    <source>
        <dbReference type="ARBA" id="ARBA00022884"/>
    </source>
</evidence>
<dbReference type="GO" id="GO:0003735">
    <property type="term" value="F:structural constituent of ribosome"/>
    <property type="evidence" value="ECO:0007669"/>
    <property type="project" value="InterPro"/>
</dbReference>
<evidence type="ECO:0000313" key="11">
    <source>
        <dbReference type="EMBL" id="RLE49580.1"/>
    </source>
</evidence>
<dbReference type="Proteomes" id="UP000272051">
    <property type="component" value="Unassembled WGS sequence"/>
</dbReference>
<evidence type="ECO:0000256" key="6">
    <source>
        <dbReference type="ARBA" id="ARBA00023274"/>
    </source>
</evidence>
<comment type="caution">
    <text evidence="11">The sequence shown here is derived from an EMBL/GenBank/DDBJ whole genome shotgun (WGS) entry which is preliminary data.</text>
</comment>
<dbReference type="PANTHER" id="PTHR11994">
    <property type="entry name" value="60S RIBOSOMAL PROTEIN L11-RELATED"/>
    <property type="match status" value="1"/>
</dbReference>
<dbReference type="NCBIfam" id="NF003258">
    <property type="entry name" value="PRK04219.1"/>
    <property type="match status" value="1"/>
</dbReference>
<evidence type="ECO:0000313" key="14">
    <source>
        <dbReference type="Proteomes" id="UP000278475"/>
    </source>
</evidence>
<dbReference type="InterPro" id="IPR031310">
    <property type="entry name" value="Ribosomal_uL5_N"/>
</dbReference>
<dbReference type="Pfam" id="PF00281">
    <property type="entry name" value="Ribosomal_L5"/>
    <property type="match status" value="1"/>
</dbReference>
<dbReference type="InterPro" id="IPR022804">
    <property type="entry name" value="Ribosomal_uL5_arc"/>
</dbReference>
<dbReference type="InterPro" id="IPR031309">
    <property type="entry name" value="Ribosomal_uL5_C"/>
</dbReference>
<name>A0A497ES80_9CREN</name>
<protein>
    <recommendedName>
        <fullName evidence="7">Large ribosomal subunit protein uL5</fullName>
    </recommendedName>
</protein>
<dbReference type="GO" id="GO:0006412">
    <property type="term" value="P:translation"/>
    <property type="evidence" value="ECO:0007669"/>
    <property type="project" value="UniProtKB-UniRule"/>
</dbReference>
<dbReference type="Proteomes" id="UP000278475">
    <property type="component" value="Unassembled WGS sequence"/>
</dbReference>
<evidence type="ECO:0000256" key="5">
    <source>
        <dbReference type="ARBA" id="ARBA00022980"/>
    </source>
</evidence>
<reference evidence="13 14" key="1">
    <citation type="submission" date="2018-06" db="EMBL/GenBank/DDBJ databases">
        <title>Extensive metabolic versatility and redundancy in microbially diverse, dynamic hydrothermal sediments.</title>
        <authorList>
            <person name="Dombrowski N."/>
            <person name="Teske A."/>
            <person name="Baker B.J."/>
        </authorList>
    </citation>
    <scope>NUCLEOTIDE SEQUENCE [LARGE SCALE GENOMIC DNA]</scope>
    <source>
        <strain evidence="12">B34_G17</strain>
        <strain evidence="11">B66_G16</strain>
    </source>
</reference>
<dbReference type="PIRSF" id="PIRSF002161">
    <property type="entry name" value="Ribosomal_L5"/>
    <property type="match status" value="1"/>
</dbReference>
<dbReference type="FunFam" id="3.30.1440.10:FF:000002">
    <property type="entry name" value="60S ribosomal protein L11"/>
    <property type="match status" value="1"/>
</dbReference>
<gene>
    <name evidence="7" type="primary">rpl5</name>
    <name evidence="11" type="ORF">DRJ31_04495</name>
    <name evidence="12" type="ORF">DRJ33_03570</name>
</gene>
<dbReference type="InterPro" id="IPR022803">
    <property type="entry name" value="Ribosomal_uL5_dom_sf"/>
</dbReference>
<keyword evidence="3 7" id="KW-0699">rRNA-binding</keyword>
<dbReference type="EMBL" id="QMQX01000049">
    <property type="protein sequence ID" value="RLE52534.1"/>
    <property type="molecule type" value="Genomic_DNA"/>
</dbReference>
<dbReference type="Gene3D" id="3.30.1440.10">
    <property type="match status" value="1"/>
</dbReference>
<comment type="similarity">
    <text evidence="1 7 8">Belongs to the universal ribosomal protein uL5 family.</text>
</comment>
<feature type="domain" description="Large ribosomal subunit protein uL5 C-terminal" evidence="10">
    <location>
        <begin position="56"/>
        <end position="154"/>
    </location>
</feature>
<keyword evidence="4 7" id="KW-0694">RNA-binding</keyword>
<evidence type="ECO:0000256" key="8">
    <source>
        <dbReference type="RuleBase" id="RU003930"/>
    </source>
</evidence>
<keyword evidence="2 7" id="KW-0820">tRNA-binding</keyword>
<dbReference type="GO" id="GO:0000049">
    <property type="term" value="F:tRNA binding"/>
    <property type="evidence" value="ECO:0007669"/>
    <property type="project" value="UniProtKB-UniRule"/>
</dbReference>
<dbReference type="SUPFAM" id="SSF55282">
    <property type="entry name" value="RL5-like"/>
    <property type="match status" value="1"/>
</dbReference>
<evidence type="ECO:0000256" key="7">
    <source>
        <dbReference type="HAMAP-Rule" id="MF_01333"/>
    </source>
</evidence>
<dbReference type="InterPro" id="IPR057266">
    <property type="entry name" value="Ribosomal_uL5_euk/arc-type"/>
</dbReference>
<dbReference type="AlphaFoldDB" id="A0A497ES80"/>
<evidence type="ECO:0000256" key="3">
    <source>
        <dbReference type="ARBA" id="ARBA00022730"/>
    </source>
</evidence>
<keyword evidence="5 7" id="KW-0689">Ribosomal protein</keyword>
<dbReference type="GO" id="GO:1990904">
    <property type="term" value="C:ribonucleoprotein complex"/>
    <property type="evidence" value="ECO:0007669"/>
    <property type="project" value="UniProtKB-KW"/>
</dbReference>
<dbReference type="HAMAP" id="MF_01333_A">
    <property type="entry name" value="Ribosomal_uL5_A"/>
    <property type="match status" value="1"/>
</dbReference>
<dbReference type="Pfam" id="PF00673">
    <property type="entry name" value="Ribosomal_L5_C"/>
    <property type="match status" value="1"/>
</dbReference>
<organism evidence="11 14">
    <name type="scientific">Thermoproteota archaeon</name>
    <dbReference type="NCBI Taxonomy" id="2056631"/>
    <lineage>
        <taxon>Archaea</taxon>
        <taxon>Thermoproteota</taxon>
    </lineage>
</organism>
<dbReference type="GO" id="GO:0005840">
    <property type="term" value="C:ribosome"/>
    <property type="evidence" value="ECO:0007669"/>
    <property type="project" value="UniProtKB-KW"/>
</dbReference>
<evidence type="ECO:0000259" key="10">
    <source>
        <dbReference type="Pfam" id="PF00673"/>
    </source>
</evidence>
<dbReference type="GO" id="GO:0019843">
    <property type="term" value="F:rRNA binding"/>
    <property type="evidence" value="ECO:0007669"/>
    <property type="project" value="UniProtKB-UniRule"/>
</dbReference>